<dbReference type="Gene3D" id="3.40.50.300">
    <property type="entry name" value="P-loop containing nucleotide triphosphate hydrolases"/>
    <property type="match status" value="1"/>
</dbReference>
<dbReference type="SMART" id="SM00072">
    <property type="entry name" value="GuKc"/>
    <property type="match status" value="1"/>
</dbReference>
<dbReference type="InterPro" id="IPR027417">
    <property type="entry name" value="P-loop_NTPase"/>
</dbReference>
<dbReference type="InterPro" id="IPR008144">
    <property type="entry name" value="Guanylate_kin-like_dom"/>
</dbReference>
<accession>A0A9P8ULM6</accession>
<name>A0A9P8ULM6_9PEZI</name>
<dbReference type="GO" id="GO:0000445">
    <property type="term" value="C:THO complex part of transcription export complex"/>
    <property type="evidence" value="ECO:0007669"/>
    <property type="project" value="TreeGrafter"/>
</dbReference>
<feature type="compositionally biased region" description="Polar residues" evidence="1">
    <location>
        <begin position="313"/>
        <end position="322"/>
    </location>
</feature>
<dbReference type="Proteomes" id="UP000758603">
    <property type="component" value="Unassembled WGS sequence"/>
</dbReference>
<dbReference type="Pfam" id="PF11957">
    <property type="entry name" value="efThoc1"/>
    <property type="match status" value="1"/>
</dbReference>
<organism evidence="3 4">
    <name type="scientific">Truncatella angustata</name>
    <dbReference type="NCBI Taxonomy" id="152316"/>
    <lineage>
        <taxon>Eukaryota</taxon>
        <taxon>Fungi</taxon>
        <taxon>Dikarya</taxon>
        <taxon>Ascomycota</taxon>
        <taxon>Pezizomycotina</taxon>
        <taxon>Sordariomycetes</taxon>
        <taxon>Xylariomycetidae</taxon>
        <taxon>Amphisphaeriales</taxon>
        <taxon>Sporocadaceae</taxon>
        <taxon>Truncatella</taxon>
    </lineage>
</organism>
<dbReference type="RefSeq" id="XP_045958716.1">
    <property type="nucleotide sequence ID" value="XM_046104851.1"/>
</dbReference>
<dbReference type="AlphaFoldDB" id="A0A9P8ULM6"/>
<dbReference type="GO" id="GO:0016301">
    <property type="term" value="F:kinase activity"/>
    <property type="evidence" value="ECO:0007669"/>
    <property type="project" value="UniProtKB-KW"/>
</dbReference>
<dbReference type="OrthoDB" id="10257415at2759"/>
<dbReference type="EMBL" id="JAGPXC010000004">
    <property type="protein sequence ID" value="KAH6654446.1"/>
    <property type="molecule type" value="Genomic_DNA"/>
</dbReference>
<dbReference type="SUPFAM" id="SSF52540">
    <property type="entry name" value="P-loop containing nucleoside triphosphate hydrolases"/>
    <property type="match status" value="1"/>
</dbReference>
<evidence type="ECO:0000256" key="1">
    <source>
        <dbReference type="SAM" id="MobiDB-lite"/>
    </source>
</evidence>
<keyword evidence="4" id="KW-1185">Reference proteome</keyword>
<protein>
    <submittedName>
        <fullName evidence="3">Guanylate kinase</fullName>
    </submittedName>
</protein>
<evidence type="ECO:0000313" key="4">
    <source>
        <dbReference type="Proteomes" id="UP000758603"/>
    </source>
</evidence>
<dbReference type="InterPro" id="IPR008145">
    <property type="entry name" value="GK/Ca_channel_bsu"/>
</dbReference>
<feature type="region of interest" description="Disordered" evidence="1">
    <location>
        <begin position="802"/>
        <end position="844"/>
    </location>
</feature>
<dbReference type="PROSITE" id="PS50052">
    <property type="entry name" value="GUANYLATE_KINASE_2"/>
    <property type="match status" value="1"/>
</dbReference>
<dbReference type="GO" id="GO:0006406">
    <property type="term" value="P:mRNA export from nucleus"/>
    <property type="evidence" value="ECO:0007669"/>
    <property type="project" value="TreeGrafter"/>
</dbReference>
<evidence type="ECO:0000259" key="2">
    <source>
        <dbReference type="PROSITE" id="PS50052"/>
    </source>
</evidence>
<proteinExistence type="predicted"/>
<dbReference type="CDD" id="cd00071">
    <property type="entry name" value="GMPK"/>
    <property type="match status" value="1"/>
</dbReference>
<feature type="compositionally biased region" description="Polar residues" evidence="1">
    <location>
        <begin position="817"/>
        <end position="827"/>
    </location>
</feature>
<feature type="compositionally biased region" description="Low complexity" evidence="1">
    <location>
        <begin position="828"/>
        <end position="844"/>
    </location>
</feature>
<feature type="region of interest" description="Disordered" evidence="1">
    <location>
        <begin position="313"/>
        <end position="339"/>
    </location>
</feature>
<dbReference type="GeneID" id="70133742"/>
<dbReference type="PANTHER" id="PTHR13265:SF0">
    <property type="entry name" value="HPR1"/>
    <property type="match status" value="1"/>
</dbReference>
<gene>
    <name evidence="3" type="ORF">BKA67DRAFT_592560</name>
</gene>
<keyword evidence="3" id="KW-0418">Kinase</keyword>
<evidence type="ECO:0000313" key="3">
    <source>
        <dbReference type="EMBL" id="KAH6654446.1"/>
    </source>
</evidence>
<dbReference type="PANTHER" id="PTHR13265">
    <property type="entry name" value="THO COMPLEX SUBUNIT 1"/>
    <property type="match status" value="1"/>
</dbReference>
<comment type="caution">
    <text evidence="3">The sequence shown here is derived from an EMBL/GenBank/DDBJ whole genome shotgun (WGS) entry which is preliminary data.</text>
</comment>
<keyword evidence="3" id="KW-0808">Transferase</keyword>
<dbReference type="InterPro" id="IPR021861">
    <property type="entry name" value="THO_THOC1"/>
</dbReference>
<feature type="domain" description="Guanylate kinase-like" evidence="2">
    <location>
        <begin position="610"/>
        <end position="793"/>
    </location>
</feature>
<reference evidence="3" key="1">
    <citation type="journal article" date="2021" name="Nat. Commun.">
        <title>Genetic determinants of endophytism in the Arabidopsis root mycobiome.</title>
        <authorList>
            <person name="Mesny F."/>
            <person name="Miyauchi S."/>
            <person name="Thiergart T."/>
            <person name="Pickel B."/>
            <person name="Atanasova L."/>
            <person name="Karlsson M."/>
            <person name="Huettel B."/>
            <person name="Barry K.W."/>
            <person name="Haridas S."/>
            <person name="Chen C."/>
            <person name="Bauer D."/>
            <person name="Andreopoulos W."/>
            <person name="Pangilinan J."/>
            <person name="LaButti K."/>
            <person name="Riley R."/>
            <person name="Lipzen A."/>
            <person name="Clum A."/>
            <person name="Drula E."/>
            <person name="Henrissat B."/>
            <person name="Kohler A."/>
            <person name="Grigoriev I.V."/>
            <person name="Martin F.M."/>
            <person name="Hacquard S."/>
        </authorList>
    </citation>
    <scope>NUCLEOTIDE SEQUENCE</scope>
    <source>
        <strain evidence="3">MPI-SDFR-AT-0073</strain>
    </source>
</reference>
<dbReference type="Pfam" id="PF00625">
    <property type="entry name" value="Guanylate_kin"/>
    <property type="match status" value="1"/>
</dbReference>
<feature type="region of interest" description="Disordered" evidence="1">
    <location>
        <begin position="219"/>
        <end position="264"/>
    </location>
</feature>
<sequence>MSILDNQLSEVPQLAAFDAALEDALQTARASKPSSSIEPPLTKNDCSKLLSQLPTIFSADPDKDVDAERQRQYQIIESVLRRRFDQLISTTSIESSDFVQVWNILDITILLAESKQSEAVLPLTLIEVLLDSQTLQACRVVFDYLEARRERLIKDFSSAKSLIILRTCNELLRRLSRAEDISFSGRVFIFMFQSFPMGDRGTVNLRGAYHTENVTTWEENYSKSEEQASDSMDVDAKEETSTKPPPVASGKAVSFDARDKSTSQKPLEPDALYSVFWSLQGYFCQPLKLFDGQNMATFKSGLEATLVAFESVAQGQRNSQSSDDTKDASKKRKRFEVDSSNGGTFNPKYLTSRDLFELEMSDLFFRRHILIQAVIVLDFLSSLSAIARKKYANIRQPNKSVMYSDKVISEEDEKWAETMRKRMYDYIFAGPDGAYVHRILMAVTQRDKGWTRWKMETCQPMEKPAVTPAEFNDARESVKRMATSKRLRPHPMGSLNLDFLKAEDEETAMDKFKDPARWKLPDLLTFKNKIAEDDLELDFAKSEKEKAQIIEAKASKTWRALRIAGRTRLAALDRIDDWQDISAVFEEPKASSTEEVKEEEGEVGRVPEDMQPIIISDPEGANKSTLVIMLQERQPHVFQRVVRHTTRQTTGSEIDGQDYHFVDAAAFNRMSDNDQFVEVTNQDGYDIATSTKAIDTIKESGKVPLLEMDRTSIQSCKDWGFSARTIFVSPSSIEHLEARLKDSGKYAEGDIASLLNSAGADLEHSKTDPSFYDTIITYIDLESTYKFLEDFIYGGAEMGANGVNGDDATKDDDVSMTEEQPNGTASPSTEAVAVESAQAEEATN</sequence>